<dbReference type="Gene3D" id="3.20.20.140">
    <property type="entry name" value="Metal-dependent hydrolases"/>
    <property type="match status" value="1"/>
</dbReference>
<dbReference type="PANTHER" id="PTHR42924">
    <property type="entry name" value="EXONUCLEASE"/>
    <property type="match status" value="1"/>
</dbReference>
<dbReference type="STRING" id="512399.A8709_09595"/>
<dbReference type="Proteomes" id="UP000093309">
    <property type="component" value="Unassembled WGS sequence"/>
</dbReference>
<name>A0A1C1A5Q9_9BACL</name>
<organism evidence="2 3">
    <name type="scientific">Paenibacillus pectinilyticus</name>
    <dbReference type="NCBI Taxonomy" id="512399"/>
    <lineage>
        <taxon>Bacteria</taxon>
        <taxon>Bacillati</taxon>
        <taxon>Bacillota</taxon>
        <taxon>Bacilli</taxon>
        <taxon>Bacillales</taxon>
        <taxon>Paenibacillaceae</taxon>
        <taxon>Paenibacillus</taxon>
    </lineage>
</organism>
<sequence>MIIERLITYEEGDRYIEVPFLVTPNMERIHVSMEVTANGPGDCVIDLGVRDIESVRGWSGGARTEFYMESEQATPGYIPGELMEGEWSVLLGTYRIPPAGCRVRVEVTCTPKQGRWLKGDLHMHTVHSDGALTIAENAKTMAELGCDFLAMTDHNTYSQNLAYPRESGVVLIPGMELTTNHGHANLLGVVRPIQDFRAVSSEQVQERLQEARRNGARIVLNHPHCPNCGWEWEWSVDYDWVEIWNGPWREANQQTLTWWHEQLCSGRRLVAVGGSDMHRPDTYSKHSMPTTWVYAASRTIEGILEGIDTGRVFLSFSPEGPTLELNAGQFQMGDVVPAQAPERAGNVTLVVKELQVGDTVKLISNRGVEVSCVVYHEESLELMGDMAGRTFYRAEVWRYFTEVQANLLAAVSNPLYLD</sequence>
<dbReference type="Pfam" id="PF02811">
    <property type="entry name" value="PHP"/>
    <property type="match status" value="1"/>
</dbReference>
<protein>
    <submittedName>
        <fullName evidence="2">Phosphoesterase</fullName>
    </submittedName>
</protein>
<dbReference type="InterPro" id="IPR003141">
    <property type="entry name" value="Pol/His_phosphatase_N"/>
</dbReference>
<dbReference type="RefSeq" id="WP_065851373.1">
    <property type="nucleotide sequence ID" value="NZ_LYPC01000012.1"/>
</dbReference>
<dbReference type="EMBL" id="LYPC01000012">
    <property type="protein sequence ID" value="OCT15869.1"/>
    <property type="molecule type" value="Genomic_DNA"/>
</dbReference>
<reference evidence="3" key="1">
    <citation type="submission" date="2016-05" db="EMBL/GenBank/DDBJ databases">
        <title>Paenibacillus oryzae. sp. nov., isolated from the rice root.</title>
        <authorList>
            <person name="Zhang J."/>
            <person name="Zhang X."/>
        </authorList>
    </citation>
    <scope>NUCLEOTIDE SEQUENCE [LARGE SCALE GENOMIC DNA]</scope>
    <source>
        <strain evidence="3">KCTC13222</strain>
    </source>
</reference>
<gene>
    <name evidence="2" type="ORF">A8709_09595</name>
</gene>
<evidence type="ECO:0000313" key="3">
    <source>
        <dbReference type="Proteomes" id="UP000093309"/>
    </source>
</evidence>
<feature type="domain" description="Polymerase/histidinol phosphatase N-terminal" evidence="1">
    <location>
        <begin position="119"/>
        <end position="181"/>
    </location>
</feature>
<evidence type="ECO:0000313" key="2">
    <source>
        <dbReference type="EMBL" id="OCT15869.1"/>
    </source>
</evidence>
<dbReference type="AlphaFoldDB" id="A0A1C1A5Q9"/>
<dbReference type="SMART" id="SM00481">
    <property type="entry name" value="POLIIIAc"/>
    <property type="match status" value="1"/>
</dbReference>
<dbReference type="SUPFAM" id="SSF89550">
    <property type="entry name" value="PHP domain-like"/>
    <property type="match status" value="1"/>
</dbReference>
<keyword evidence="3" id="KW-1185">Reference proteome</keyword>
<proteinExistence type="predicted"/>
<dbReference type="OrthoDB" id="9804333at2"/>
<dbReference type="InterPro" id="IPR004013">
    <property type="entry name" value="PHP_dom"/>
</dbReference>
<dbReference type="GO" id="GO:0035312">
    <property type="term" value="F:5'-3' DNA exonuclease activity"/>
    <property type="evidence" value="ECO:0007669"/>
    <property type="project" value="TreeGrafter"/>
</dbReference>
<comment type="caution">
    <text evidence="2">The sequence shown here is derived from an EMBL/GenBank/DDBJ whole genome shotgun (WGS) entry which is preliminary data.</text>
</comment>
<evidence type="ECO:0000259" key="1">
    <source>
        <dbReference type="SMART" id="SM00481"/>
    </source>
</evidence>
<dbReference type="InterPro" id="IPR016195">
    <property type="entry name" value="Pol/histidinol_Pase-like"/>
</dbReference>
<dbReference type="PANTHER" id="PTHR42924:SF3">
    <property type="entry name" value="POLYMERASE_HISTIDINOL PHOSPHATASE N-TERMINAL DOMAIN-CONTAINING PROTEIN"/>
    <property type="match status" value="1"/>
</dbReference>
<dbReference type="NCBIfam" id="NF038032">
    <property type="entry name" value="CehA_McbA_metalo"/>
    <property type="match status" value="1"/>
</dbReference>
<dbReference type="GO" id="GO:0004534">
    <property type="term" value="F:5'-3' RNA exonuclease activity"/>
    <property type="evidence" value="ECO:0007669"/>
    <property type="project" value="TreeGrafter"/>
</dbReference>
<dbReference type="InterPro" id="IPR052018">
    <property type="entry name" value="PHP_domain"/>
</dbReference>
<accession>A0A1C1A5Q9</accession>